<dbReference type="Pfam" id="PF00702">
    <property type="entry name" value="Hydrolase"/>
    <property type="match status" value="1"/>
</dbReference>
<keyword evidence="8 15" id="KW-0378">Hydrolase</keyword>
<comment type="caution">
    <text evidence="15">The sequence shown here is derived from an EMBL/GenBank/DDBJ whole genome shotgun (WGS) entry which is preliminary data.</text>
</comment>
<feature type="active site" description="Proton donor" evidence="14">
    <location>
        <position position="90"/>
    </location>
</feature>
<accession>A0A840YLH0</accession>
<sequence length="298" mass="30844">MSHVLTLVAPPGGLPASLPGLARDALAALGADLGAPDWLAEAEAVDLPFSRLDPQQAVAAFRRAAGDAPVDAIAGPAEGRRKALLIADMDSTIVTSETLDELAAYAGLKEQVAEITRRSMNGELDFAAALRARVVMLKGLPLDALEATWRETHLMPGARALVRTMSAHGAHCALASGGFTFFTGRVAELCGFASHHSNTLLEENGALAGTVAEPIFDRDAKLATLTRLAAERGLPMSATLAVGDGANDLAMIGAAGLGVAYRAKPIVAAAARARVDHADLRALLYAQGYRAPEILADG</sequence>
<dbReference type="SUPFAM" id="SSF56784">
    <property type="entry name" value="HAD-like"/>
    <property type="match status" value="1"/>
</dbReference>
<dbReference type="Proteomes" id="UP000580654">
    <property type="component" value="Unassembled WGS sequence"/>
</dbReference>
<dbReference type="GO" id="GO:0036424">
    <property type="term" value="F:L-phosphoserine phosphatase activity"/>
    <property type="evidence" value="ECO:0007669"/>
    <property type="project" value="InterPro"/>
</dbReference>
<dbReference type="InterPro" id="IPR050582">
    <property type="entry name" value="HAD-like_SerB"/>
</dbReference>
<comment type="catalytic activity">
    <reaction evidence="12">
        <text>O-phospho-L-serine + H2O = L-serine + phosphate</text>
        <dbReference type="Rhea" id="RHEA:21208"/>
        <dbReference type="ChEBI" id="CHEBI:15377"/>
        <dbReference type="ChEBI" id="CHEBI:33384"/>
        <dbReference type="ChEBI" id="CHEBI:43474"/>
        <dbReference type="ChEBI" id="CHEBI:57524"/>
        <dbReference type="EC" id="3.1.3.3"/>
    </reaction>
</comment>
<dbReference type="GO" id="GO:0006564">
    <property type="term" value="P:L-serine biosynthetic process"/>
    <property type="evidence" value="ECO:0007669"/>
    <property type="project" value="UniProtKB-KW"/>
</dbReference>
<evidence type="ECO:0000256" key="12">
    <source>
        <dbReference type="ARBA" id="ARBA00048138"/>
    </source>
</evidence>
<keyword evidence="9" id="KW-0460">Magnesium</keyword>
<evidence type="ECO:0000256" key="11">
    <source>
        <dbReference type="ARBA" id="ARBA00031693"/>
    </source>
</evidence>
<dbReference type="AlphaFoldDB" id="A0A840YLH0"/>
<feature type="active site" description="Nucleophile" evidence="14">
    <location>
        <position position="88"/>
    </location>
</feature>
<dbReference type="NCBIfam" id="TIGR00338">
    <property type="entry name" value="serB"/>
    <property type="match status" value="1"/>
</dbReference>
<dbReference type="Gene3D" id="3.40.50.1000">
    <property type="entry name" value="HAD superfamily/HAD-like"/>
    <property type="match status" value="1"/>
</dbReference>
<dbReference type="InterPro" id="IPR004469">
    <property type="entry name" value="PSP"/>
</dbReference>
<keyword evidence="10" id="KW-0718">Serine biosynthesis</keyword>
<evidence type="ECO:0000313" key="15">
    <source>
        <dbReference type="EMBL" id="MBB5695553.1"/>
    </source>
</evidence>
<evidence type="ECO:0000256" key="4">
    <source>
        <dbReference type="ARBA" id="ARBA00012640"/>
    </source>
</evidence>
<comment type="pathway">
    <text evidence="2">Amino-acid biosynthesis; L-serine biosynthesis; L-serine from 3-phospho-D-glycerate: step 3/3.</text>
</comment>
<keyword evidence="6" id="KW-0028">Amino-acid biosynthesis</keyword>
<dbReference type="SFLD" id="SFLDG01137">
    <property type="entry name" value="C1.6.1:_Phosphoserine_Phosphat"/>
    <property type="match status" value="1"/>
</dbReference>
<dbReference type="GO" id="GO:0000287">
    <property type="term" value="F:magnesium ion binding"/>
    <property type="evidence" value="ECO:0007669"/>
    <property type="project" value="TreeGrafter"/>
</dbReference>
<dbReference type="PANTHER" id="PTHR43344:SF2">
    <property type="entry name" value="PHOSPHOSERINE PHOSPHATASE"/>
    <property type="match status" value="1"/>
</dbReference>
<dbReference type="SFLD" id="SFLDG01136">
    <property type="entry name" value="C1.6:_Phosphoserine_Phosphatas"/>
    <property type="match status" value="1"/>
</dbReference>
<dbReference type="InterPro" id="IPR036412">
    <property type="entry name" value="HAD-like_sf"/>
</dbReference>
<evidence type="ECO:0000256" key="13">
    <source>
        <dbReference type="ARBA" id="ARBA00048523"/>
    </source>
</evidence>
<name>A0A840YLH0_9PROT</name>
<evidence type="ECO:0000256" key="6">
    <source>
        <dbReference type="ARBA" id="ARBA00022605"/>
    </source>
</evidence>
<keyword evidence="7" id="KW-0479">Metal-binding</keyword>
<dbReference type="InterPro" id="IPR023214">
    <property type="entry name" value="HAD_sf"/>
</dbReference>
<comment type="catalytic activity">
    <reaction evidence="13">
        <text>O-phospho-D-serine + H2O = D-serine + phosphate</text>
        <dbReference type="Rhea" id="RHEA:24873"/>
        <dbReference type="ChEBI" id="CHEBI:15377"/>
        <dbReference type="ChEBI" id="CHEBI:35247"/>
        <dbReference type="ChEBI" id="CHEBI:43474"/>
        <dbReference type="ChEBI" id="CHEBI:58680"/>
        <dbReference type="EC" id="3.1.3.3"/>
    </reaction>
</comment>
<evidence type="ECO:0000256" key="14">
    <source>
        <dbReference type="PIRSR" id="PIRSR604469-1"/>
    </source>
</evidence>
<dbReference type="RefSeq" id="WP_184520751.1">
    <property type="nucleotide sequence ID" value="NZ_JACIJD010000019.1"/>
</dbReference>
<evidence type="ECO:0000256" key="2">
    <source>
        <dbReference type="ARBA" id="ARBA00005135"/>
    </source>
</evidence>
<gene>
    <name evidence="15" type="ORF">FHS87_003612</name>
</gene>
<dbReference type="SFLD" id="SFLDF00029">
    <property type="entry name" value="phosphoserine_phosphatase"/>
    <property type="match status" value="1"/>
</dbReference>
<evidence type="ECO:0000256" key="10">
    <source>
        <dbReference type="ARBA" id="ARBA00023299"/>
    </source>
</evidence>
<evidence type="ECO:0000256" key="3">
    <source>
        <dbReference type="ARBA" id="ARBA00009184"/>
    </source>
</evidence>
<dbReference type="EC" id="3.1.3.3" evidence="4"/>
<evidence type="ECO:0000313" key="16">
    <source>
        <dbReference type="Proteomes" id="UP000580654"/>
    </source>
</evidence>
<evidence type="ECO:0000256" key="1">
    <source>
        <dbReference type="ARBA" id="ARBA00001946"/>
    </source>
</evidence>
<dbReference type="PANTHER" id="PTHR43344">
    <property type="entry name" value="PHOSPHOSERINE PHOSPHATASE"/>
    <property type="match status" value="1"/>
</dbReference>
<reference evidence="15 16" key="1">
    <citation type="submission" date="2020-08" db="EMBL/GenBank/DDBJ databases">
        <title>Genomic Encyclopedia of Type Strains, Phase IV (KMG-IV): sequencing the most valuable type-strain genomes for metagenomic binning, comparative biology and taxonomic classification.</title>
        <authorList>
            <person name="Goeker M."/>
        </authorList>
    </citation>
    <scope>NUCLEOTIDE SEQUENCE [LARGE SCALE GENOMIC DNA]</scope>
    <source>
        <strain evidence="15 16">DSM 25622</strain>
    </source>
</reference>
<keyword evidence="16" id="KW-1185">Reference proteome</keyword>
<dbReference type="SFLD" id="SFLDS00003">
    <property type="entry name" value="Haloacid_Dehalogenase"/>
    <property type="match status" value="1"/>
</dbReference>
<evidence type="ECO:0000256" key="8">
    <source>
        <dbReference type="ARBA" id="ARBA00022801"/>
    </source>
</evidence>
<proteinExistence type="inferred from homology"/>
<protein>
    <recommendedName>
        <fullName evidence="5">Phosphoserine phosphatase</fullName>
        <ecNumber evidence="4">3.1.3.3</ecNumber>
    </recommendedName>
    <alternativeName>
        <fullName evidence="11">O-phosphoserine phosphohydrolase</fullName>
    </alternativeName>
</protein>
<evidence type="ECO:0000256" key="9">
    <source>
        <dbReference type="ARBA" id="ARBA00022842"/>
    </source>
</evidence>
<evidence type="ECO:0000256" key="5">
    <source>
        <dbReference type="ARBA" id="ARBA00015196"/>
    </source>
</evidence>
<dbReference type="NCBIfam" id="TIGR01488">
    <property type="entry name" value="HAD-SF-IB"/>
    <property type="match status" value="1"/>
</dbReference>
<dbReference type="EMBL" id="JACIJD010000019">
    <property type="protein sequence ID" value="MBB5695553.1"/>
    <property type="molecule type" value="Genomic_DNA"/>
</dbReference>
<dbReference type="GO" id="GO:0005737">
    <property type="term" value="C:cytoplasm"/>
    <property type="evidence" value="ECO:0007669"/>
    <property type="project" value="TreeGrafter"/>
</dbReference>
<organism evidence="15 16">
    <name type="scientific">Muricoccus pecuniae</name>
    <dbReference type="NCBI Taxonomy" id="693023"/>
    <lineage>
        <taxon>Bacteria</taxon>
        <taxon>Pseudomonadati</taxon>
        <taxon>Pseudomonadota</taxon>
        <taxon>Alphaproteobacteria</taxon>
        <taxon>Acetobacterales</taxon>
        <taxon>Roseomonadaceae</taxon>
        <taxon>Muricoccus</taxon>
    </lineage>
</organism>
<dbReference type="UniPathway" id="UPA00135">
    <property type="reaction ID" value="UER00198"/>
</dbReference>
<evidence type="ECO:0000256" key="7">
    <source>
        <dbReference type="ARBA" id="ARBA00022723"/>
    </source>
</evidence>
<comment type="similarity">
    <text evidence="3">Belongs to the HAD-like hydrolase superfamily. SerB family.</text>
</comment>
<comment type="cofactor">
    <cofactor evidence="1">
        <name>Mg(2+)</name>
        <dbReference type="ChEBI" id="CHEBI:18420"/>
    </cofactor>
</comment>